<dbReference type="EMBL" id="FUZQ01000005">
    <property type="protein sequence ID" value="SKC72781.1"/>
    <property type="molecule type" value="Genomic_DNA"/>
</dbReference>
<dbReference type="PANTHER" id="PTHR43386">
    <property type="entry name" value="OLIGOPEPTIDE TRANSPORT SYSTEM PERMEASE PROTEIN APPC"/>
    <property type="match status" value="1"/>
</dbReference>
<dbReference type="AlphaFoldDB" id="A0A1T5L9Y3"/>
<comment type="subcellular location">
    <subcellularLocation>
        <location evidence="1 10">Cell membrane</location>
        <topology evidence="1 10">Multi-pass membrane protein</topology>
    </subcellularLocation>
</comment>
<feature type="transmembrane region" description="Helical" evidence="10">
    <location>
        <begin position="184"/>
        <end position="210"/>
    </location>
</feature>
<gene>
    <name evidence="12" type="ORF">SAMN04324258_3214</name>
</gene>
<dbReference type="InterPro" id="IPR025966">
    <property type="entry name" value="OppC_N"/>
</dbReference>
<keyword evidence="13" id="KW-1185">Reference proteome</keyword>
<dbReference type="PANTHER" id="PTHR43386:SF24">
    <property type="entry name" value="OLIGOPEPTIDE TRANSPORT SYSTEM PERMEASE PROTEIN AMID"/>
    <property type="match status" value="1"/>
</dbReference>
<dbReference type="STRING" id="526729.SAMN04324258_3214"/>
<keyword evidence="5" id="KW-0571">Peptide transport</keyword>
<dbReference type="GO" id="GO:0005886">
    <property type="term" value="C:plasma membrane"/>
    <property type="evidence" value="ECO:0007669"/>
    <property type="project" value="UniProtKB-SubCell"/>
</dbReference>
<evidence type="ECO:0000256" key="1">
    <source>
        <dbReference type="ARBA" id="ARBA00004651"/>
    </source>
</evidence>
<dbReference type="InterPro" id="IPR035906">
    <property type="entry name" value="MetI-like_sf"/>
</dbReference>
<keyword evidence="8 10" id="KW-0472">Membrane</keyword>
<evidence type="ECO:0000256" key="7">
    <source>
        <dbReference type="ARBA" id="ARBA00022989"/>
    </source>
</evidence>
<protein>
    <submittedName>
        <fullName evidence="12">Peptide/nickel transport system permease protein</fullName>
    </submittedName>
</protein>
<name>A0A1T5L9Y3_9MICO</name>
<evidence type="ECO:0000256" key="8">
    <source>
        <dbReference type="ARBA" id="ARBA00023136"/>
    </source>
</evidence>
<dbReference type="GO" id="GO:0055085">
    <property type="term" value="P:transmembrane transport"/>
    <property type="evidence" value="ECO:0007669"/>
    <property type="project" value="InterPro"/>
</dbReference>
<feature type="transmembrane region" description="Helical" evidence="10">
    <location>
        <begin position="230"/>
        <end position="250"/>
    </location>
</feature>
<dbReference type="Pfam" id="PF00528">
    <property type="entry name" value="BPD_transp_1"/>
    <property type="match status" value="1"/>
</dbReference>
<keyword evidence="7 10" id="KW-1133">Transmembrane helix</keyword>
<keyword evidence="6" id="KW-0653">Protein transport</keyword>
<dbReference type="Proteomes" id="UP000189777">
    <property type="component" value="Unassembled WGS sequence"/>
</dbReference>
<keyword evidence="3" id="KW-1003">Cell membrane</keyword>
<reference evidence="12 13" key="1">
    <citation type="submission" date="2017-02" db="EMBL/GenBank/DDBJ databases">
        <authorList>
            <person name="Peterson S.W."/>
        </authorList>
    </citation>
    <scope>NUCLEOTIDE SEQUENCE [LARGE SCALE GENOMIC DNA]</scope>
    <source>
        <strain evidence="12 13">DSM 21481</strain>
    </source>
</reference>
<dbReference type="Gene3D" id="1.10.3720.10">
    <property type="entry name" value="MetI-like"/>
    <property type="match status" value="1"/>
</dbReference>
<feature type="transmembrane region" description="Helical" evidence="10">
    <location>
        <begin position="126"/>
        <end position="145"/>
    </location>
</feature>
<dbReference type="InterPro" id="IPR000515">
    <property type="entry name" value="MetI-like"/>
</dbReference>
<feature type="transmembrane region" description="Helical" evidence="10">
    <location>
        <begin position="97"/>
        <end position="120"/>
    </location>
</feature>
<evidence type="ECO:0000259" key="11">
    <source>
        <dbReference type="PROSITE" id="PS50928"/>
    </source>
</evidence>
<evidence type="ECO:0000256" key="5">
    <source>
        <dbReference type="ARBA" id="ARBA00022856"/>
    </source>
</evidence>
<keyword evidence="2 10" id="KW-0813">Transport</keyword>
<feature type="domain" description="ABC transmembrane type-1" evidence="11">
    <location>
        <begin position="63"/>
        <end position="251"/>
    </location>
</feature>
<evidence type="ECO:0000256" key="4">
    <source>
        <dbReference type="ARBA" id="ARBA00022692"/>
    </source>
</evidence>
<dbReference type="PROSITE" id="PS50928">
    <property type="entry name" value="ABC_TM1"/>
    <property type="match status" value="1"/>
</dbReference>
<dbReference type="CDD" id="cd06261">
    <property type="entry name" value="TM_PBP2"/>
    <property type="match status" value="1"/>
</dbReference>
<dbReference type="RefSeq" id="WP_217700821.1">
    <property type="nucleotide sequence ID" value="NZ_FUZQ01000005.1"/>
</dbReference>
<evidence type="ECO:0000256" key="9">
    <source>
        <dbReference type="ARBA" id="ARBA00024202"/>
    </source>
</evidence>
<dbReference type="GO" id="GO:0015031">
    <property type="term" value="P:protein transport"/>
    <property type="evidence" value="ECO:0007669"/>
    <property type="project" value="UniProtKB-KW"/>
</dbReference>
<evidence type="ECO:0000256" key="2">
    <source>
        <dbReference type="ARBA" id="ARBA00022448"/>
    </source>
</evidence>
<evidence type="ECO:0000256" key="6">
    <source>
        <dbReference type="ARBA" id="ARBA00022927"/>
    </source>
</evidence>
<sequence length="266" mass="28158">MAFISLWVVLVLLLVAIFAPLVAPYPPQTTDYGQQLAPIGSPGHPLGTDTLGRDILSRLVYGFRTAFLVAFVAEVISVVVALSVGVVAGYRGGRADGALMAATDIMYAFPTYLFAVLLVTVFGRNFWSVMAAIAVAGWVTQARLVRAQVMTLKKRDFVEAAQGMGAKGPTIATRYILPNALGPLLVTTSFAVPAAITTEAGLSMLGLGIADMPSWGAMINEGVRFATSSPHMIISPAIAFAVTLLAFTWMGDGVRDAFDITSEGRR</sequence>
<accession>A0A1T5L9Y3</accession>
<evidence type="ECO:0000313" key="13">
    <source>
        <dbReference type="Proteomes" id="UP000189777"/>
    </source>
</evidence>
<comment type="similarity">
    <text evidence="9">Belongs to the binding-protein-dependent transport system permease family. OppBC subfamily.</text>
</comment>
<dbReference type="InterPro" id="IPR050366">
    <property type="entry name" value="BP-dependent_transpt_permease"/>
</dbReference>
<dbReference type="Pfam" id="PF12911">
    <property type="entry name" value="OppC_N"/>
    <property type="match status" value="1"/>
</dbReference>
<evidence type="ECO:0000256" key="3">
    <source>
        <dbReference type="ARBA" id="ARBA00022475"/>
    </source>
</evidence>
<evidence type="ECO:0000256" key="10">
    <source>
        <dbReference type="RuleBase" id="RU363032"/>
    </source>
</evidence>
<dbReference type="SUPFAM" id="SSF161098">
    <property type="entry name" value="MetI-like"/>
    <property type="match status" value="1"/>
</dbReference>
<dbReference type="GO" id="GO:0015833">
    <property type="term" value="P:peptide transport"/>
    <property type="evidence" value="ECO:0007669"/>
    <property type="project" value="UniProtKB-KW"/>
</dbReference>
<keyword evidence="4 10" id="KW-0812">Transmembrane</keyword>
<proteinExistence type="inferred from homology"/>
<evidence type="ECO:0000313" key="12">
    <source>
        <dbReference type="EMBL" id="SKC72781.1"/>
    </source>
</evidence>
<feature type="transmembrane region" description="Helical" evidence="10">
    <location>
        <begin position="66"/>
        <end position="90"/>
    </location>
</feature>
<organism evidence="12 13">
    <name type="scientific">Krasilnikoviella flava</name>
    <dbReference type="NCBI Taxonomy" id="526729"/>
    <lineage>
        <taxon>Bacteria</taxon>
        <taxon>Bacillati</taxon>
        <taxon>Actinomycetota</taxon>
        <taxon>Actinomycetes</taxon>
        <taxon>Micrococcales</taxon>
        <taxon>Promicromonosporaceae</taxon>
        <taxon>Krasilnikoviella</taxon>
    </lineage>
</organism>